<evidence type="ECO:0000313" key="2">
    <source>
        <dbReference type="Proteomes" id="UP001243375"/>
    </source>
</evidence>
<sequence>MFPGNTFNRSITRQRTRRIPTSDQLLRSSVASPTCLSYLNLRPYSAKYAPPERVPNAFASEVYHERELPGKPYQLDRYLKSPTPATTETPMDLTPEQRKVIERTLRVDLVGEGAANWIYQSTKFVTDLKGDKETSKKVEEMWLTERHHLRTLSTLQKQHRVRPTLLYPVWKAAAWTLGAGTAMMGPRAIMACTEAIETVIGEHYDDQIKALATVFPLEDPNELSSISDAKKDLTTPTSVTPDHASSGMPSLSTSADPTPLSDLDNPAIHPSVPLMHKILQEFRDDELEHLDTAVENDAQLTPGHALLSTVIETGCRGAIWMAARI</sequence>
<evidence type="ECO:0000313" key="1">
    <source>
        <dbReference type="EMBL" id="KAJ9117478.1"/>
    </source>
</evidence>
<proteinExistence type="predicted"/>
<protein>
    <submittedName>
        <fullName evidence="1">Uncharacterized protein</fullName>
    </submittedName>
</protein>
<comment type="caution">
    <text evidence="1">The sequence shown here is derived from an EMBL/GenBank/DDBJ whole genome shotgun (WGS) entry which is preliminary data.</text>
</comment>
<dbReference type="EMBL" id="JASBWU010000012">
    <property type="protein sequence ID" value="KAJ9117478.1"/>
    <property type="molecule type" value="Genomic_DNA"/>
</dbReference>
<keyword evidence="2" id="KW-1185">Reference proteome</keyword>
<accession>A0ACC2X136</accession>
<gene>
    <name evidence="1" type="ORF">QFC22_004328</name>
</gene>
<organism evidence="1 2">
    <name type="scientific">Naganishia vaughanmartiniae</name>
    <dbReference type="NCBI Taxonomy" id="1424756"/>
    <lineage>
        <taxon>Eukaryota</taxon>
        <taxon>Fungi</taxon>
        <taxon>Dikarya</taxon>
        <taxon>Basidiomycota</taxon>
        <taxon>Agaricomycotina</taxon>
        <taxon>Tremellomycetes</taxon>
        <taxon>Filobasidiales</taxon>
        <taxon>Filobasidiaceae</taxon>
        <taxon>Naganishia</taxon>
    </lineage>
</organism>
<name>A0ACC2X136_9TREE</name>
<dbReference type="Proteomes" id="UP001243375">
    <property type="component" value="Unassembled WGS sequence"/>
</dbReference>
<reference evidence="1" key="1">
    <citation type="submission" date="2023-04" db="EMBL/GenBank/DDBJ databases">
        <title>Draft Genome sequencing of Naganishia species isolated from polar environments using Oxford Nanopore Technology.</title>
        <authorList>
            <person name="Leo P."/>
            <person name="Venkateswaran K."/>
        </authorList>
    </citation>
    <scope>NUCLEOTIDE SEQUENCE</scope>
    <source>
        <strain evidence="1">MNA-CCFEE 5425</strain>
    </source>
</reference>